<dbReference type="OrthoDB" id="3257409at2759"/>
<accession>A0A9W8IPI3</accession>
<organism evidence="2 3">
    <name type="scientific">Candolleomyces eurysporus</name>
    <dbReference type="NCBI Taxonomy" id="2828524"/>
    <lineage>
        <taxon>Eukaryota</taxon>
        <taxon>Fungi</taxon>
        <taxon>Dikarya</taxon>
        <taxon>Basidiomycota</taxon>
        <taxon>Agaricomycotina</taxon>
        <taxon>Agaricomycetes</taxon>
        <taxon>Agaricomycetidae</taxon>
        <taxon>Agaricales</taxon>
        <taxon>Agaricineae</taxon>
        <taxon>Psathyrellaceae</taxon>
        <taxon>Candolleomyces</taxon>
    </lineage>
</organism>
<feature type="region of interest" description="Disordered" evidence="1">
    <location>
        <begin position="877"/>
        <end position="900"/>
    </location>
</feature>
<sequence>MHAMKKTASDTAAAANTLLKKARNSLTPAAKPSSRFPSPDARPLAFGKSDLPPFQPLAASSDRNQHSPIGNSWPGSPMAVNTPALGNSSISNQDGSSLVHRTLEVWGEQRVAGQQVVDDEGDSEEETLGEGEDGSDEGGWPSEPVGTSEDGGSSEDSTKGLEDEEGADEAEGHHWRHPVPEMEDVIHEFMEELDFDDVSLLRVWNFRLKHNITDAAFDDLRHTFPESNLPSFKAARRRVQYLSKYQPQTYDCCINCCMCYVGVHADLTHCLHCQEPRLDARGKPRKKFNYIPLIPRLTALYSNPEMVEKMQYRHNFQSNEAIIQDLYDGMIYNSLCSTYVNIGLATDGFAPFRNRKQTCWPILVYNLNLPPDERFLMENLICVGVVPGPKKPKDFDSFLYPFVSESLELALGVDAYHSLRQCMFLLRAYPLFGGGDMPAVAMMMLMKGHNGISPCRMCKIVAIRRQGSNTYYVPLRPPRTLSRTLPTYDPLNLPIRDHDGFLKDARYVQMAPSQAEADRRARDSGVKGVPILSHIPSLIFPHSFPLDFMHLLWENLIKNLLDFFCGKFKDLDHDEEGYRIEQTVWEAIGDATQQSGSTIPGAYGARPRNFSEDRIGVTADMLSFWTLFLGPIYLEQAFASPRFYAHFVELVKLLNLCLQFELQRSDIDVIREGFAKWVLEYEKLYYQFSEDRLSACPLTIHALLHIADGILYMGPVWAYWAFAMEHFCGKLSRTIKSRRFPFANLDNKVLGQAQLMCIANRFNIVKKIALSQPKKSWDTEIPNPTCLLEDSRTHPPSLTFTSRSEFQIPILPFPLSSLSSLFQPSPIEIDDESSAPRTSRKQKALLVSSNEISIPKPSPKRVDKKAERKIQPRPVVKAKTREAEKPVIPVPPEAGPAPPSLSSLREANLDIDIESCDLSSRALEVYEALIPRSVFVNSAEAAQQLVTRSESESITPFPCNYKGCLYDPTTCVASSKNSQKCGPCQDKGYPCSWTYDPHNLRQRLGAFWASQWRGPNVFYANALYRQMRDEWESYQTFTLLANREAAKYEATCCALRRLTSTHFPAVLREEKAEVPSVETFLQPVGTLADPSPYLPISCYGPSSAFNAWSAELVVTDHENVDMTYVSTPRYRQRELKEEEARRAQQEQAAGIQQQQVLPVPPPICDVNMPDDRGKGPSRPAPPPFLFRPPTPAEKNPEGSGKP</sequence>
<evidence type="ECO:0000313" key="2">
    <source>
        <dbReference type="EMBL" id="KAJ2920652.1"/>
    </source>
</evidence>
<feature type="compositionally biased region" description="Pro residues" evidence="1">
    <location>
        <begin position="1178"/>
        <end position="1191"/>
    </location>
</feature>
<dbReference type="Pfam" id="PF02992">
    <property type="entry name" value="Transposase_21"/>
    <property type="match status" value="1"/>
</dbReference>
<feature type="compositionally biased region" description="Pro residues" evidence="1">
    <location>
        <begin position="888"/>
        <end position="899"/>
    </location>
</feature>
<feature type="compositionally biased region" description="Basic and acidic residues" evidence="1">
    <location>
        <begin position="1135"/>
        <end position="1144"/>
    </location>
</feature>
<dbReference type="EMBL" id="JANBPK010001820">
    <property type="protein sequence ID" value="KAJ2920652.1"/>
    <property type="molecule type" value="Genomic_DNA"/>
</dbReference>
<proteinExistence type="predicted"/>
<feature type="compositionally biased region" description="Low complexity" evidence="1">
    <location>
        <begin position="1145"/>
        <end position="1157"/>
    </location>
</feature>
<keyword evidence="3" id="KW-1185">Reference proteome</keyword>
<feature type="compositionally biased region" description="Low complexity" evidence="1">
    <location>
        <begin position="146"/>
        <end position="155"/>
    </location>
</feature>
<dbReference type="PANTHER" id="PTHR46579:SF1">
    <property type="entry name" value="F5_8 TYPE C DOMAIN-CONTAINING PROTEIN"/>
    <property type="match status" value="1"/>
</dbReference>
<dbReference type="InterPro" id="IPR004242">
    <property type="entry name" value="Transposase_21"/>
</dbReference>
<evidence type="ECO:0000313" key="3">
    <source>
        <dbReference type="Proteomes" id="UP001140091"/>
    </source>
</evidence>
<evidence type="ECO:0000256" key="1">
    <source>
        <dbReference type="SAM" id="MobiDB-lite"/>
    </source>
</evidence>
<name>A0A9W8IPI3_9AGAR</name>
<gene>
    <name evidence="2" type="ORF">H1R20_g16442</name>
</gene>
<feature type="compositionally biased region" description="Basic and acidic residues" evidence="1">
    <location>
        <begin position="170"/>
        <end position="179"/>
    </location>
</feature>
<feature type="region of interest" description="Disordered" evidence="1">
    <location>
        <begin position="1"/>
        <end position="95"/>
    </location>
</feature>
<feature type="compositionally biased region" description="Acidic residues" evidence="1">
    <location>
        <begin position="117"/>
        <end position="136"/>
    </location>
</feature>
<protein>
    <recommendedName>
        <fullName evidence="4">Transposase family Tnp2 protein</fullName>
    </recommendedName>
</protein>
<feature type="region of interest" description="Disordered" evidence="1">
    <location>
        <begin position="1135"/>
        <end position="1202"/>
    </location>
</feature>
<dbReference type="PANTHER" id="PTHR46579">
    <property type="entry name" value="F5/8 TYPE C DOMAIN-CONTAINING PROTEIN-RELATED"/>
    <property type="match status" value="1"/>
</dbReference>
<evidence type="ECO:0008006" key="4">
    <source>
        <dbReference type="Google" id="ProtNLM"/>
    </source>
</evidence>
<feature type="region of interest" description="Disordered" evidence="1">
    <location>
        <begin position="110"/>
        <end position="179"/>
    </location>
</feature>
<feature type="compositionally biased region" description="Polar residues" evidence="1">
    <location>
        <begin position="84"/>
        <end position="95"/>
    </location>
</feature>
<reference evidence="2" key="1">
    <citation type="submission" date="2022-06" db="EMBL/GenBank/DDBJ databases">
        <title>Genome Sequence of Candolleomyces eurysporus.</title>
        <authorList>
            <person name="Buettner E."/>
        </authorList>
    </citation>
    <scope>NUCLEOTIDE SEQUENCE</scope>
    <source>
        <strain evidence="2">VTCC 930004</strain>
    </source>
</reference>
<dbReference type="Proteomes" id="UP001140091">
    <property type="component" value="Unassembled WGS sequence"/>
</dbReference>
<feature type="non-terminal residue" evidence="2">
    <location>
        <position position="1202"/>
    </location>
</feature>
<comment type="caution">
    <text evidence="2">The sequence shown here is derived from an EMBL/GenBank/DDBJ whole genome shotgun (WGS) entry which is preliminary data.</text>
</comment>
<dbReference type="AlphaFoldDB" id="A0A9W8IPI3"/>